<dbReference type="STRING" id="84724.SAMN04488564_103426"/>
<protein>
    <submittedName>
        <fullName evidence="1">Uncharacterized protein</fullName>
    </submittedName>
</protein>
<reference evidence="2" key="1">
    <citation type="submission" date="2016-10" db="EMBL/GenBank/DDBJ databases">
        <authorList>
            <person name="Varghese N."/>
            <person name="Submissions S."/>
        </authorList>
    </citation>
    <scope>NUCLEOTIDE SEQUENCE [LARGE SCALE GENOMIC DNA]</scope>
    <source>
        <strain evidence="2">DSM 44232</strain>
    </source>
</reference>
<accession>A0A1I6DZ15</accession>
<evidence type="ECO:0000313" key="2">
    <source>
        <dbReference type="Proteomes" id="UP000198583"/>
    </source>
</evidence>
<evidence type="ECO:0000313" key="1">
    <source>
        <dbReference type="EMBL" id="SFR10571.1"/>
    </source>
</evidence>
<gene>
    <name evidence="1" type="ORF">SAMN04488564_103426</name>
</gene>
<dbReference type="Proteomes" id="UP000198583">
    <property type="component" value="Unassembled WGS sequence"/>
</dbReference>
<dbReference type="AlphaFoldDB" id="A0A1I6DZ15"/>
<organism evidence="1 2">
    <name type="scientific">Lentzea waywayandensis</name>
    <dbReference type="NCBI Taxonomy" id="84724"/>
    <lineage>
        <taxon>Bacteria</taxon>
        <taxon>Bacillati</taxon>
        <taxon>Actinomycetota</taxon>
        <taxon>Actinomycetes</taxon>
        <taxon>Pseudonocardiales</taxon>
        <taxon>Pseudonocardiaceae</taxon>
        <taxon>Lentzea</taxon>
    </lineage>
</organism>
<sequence length="309" mass="33889">MEVAMSGYMADKPDDPLLIVPGGQIDRKMISGTITRAQREDLQQWSCLCQLASIGALEHPISSAPGGDPPDRVWTIGDRSWGVELTELTIQEFRSGLARVRSVSRVVQRLIDEEPDRFVHLQERVVSVGDSNASASHFTTRNFSLVAEQIRDAVAEDRGCLQDNFDGIPPGDDGLPREIPYTHGRYGDIGGLVVAVDRGALGSSPTVVAGASFQLLASEVRDRLVERLKDKDRPGNDIVILTTGLPDSNGYTCPLDKWLFDMVFQHNLGSSLKLDHISGVLMHNWGTPFIGQIYRRPDADLPWSPPPGP</sequence>
<name>A0A1I6DZ15_9PSEU</name>
<dbReference type="EMBL" id="FOYL01000003">
    <property type="protein sequence ID" value="SFR10571.1"/>
    <property type="molecule type" value="Genomic_DNA"/>
</dbReference>
<proteinExistence type="predicted"/>
<keyword evidence="2" id="KW-1185">Reference proteome</keyword>